<dbReference type="InterPro" id="IPR013128">
    <property type="entry name" value="Peptidase_C1A"/>
</dbReference>
<feature type="chain" id="PRO_5018582700" description="cathepsin L" evidence="10">
    <location>
        <begin position="17"/>
        <end position="338"/>
    </location>
</feature>
<dbReference type="PANTHER" id="PTHR12411">
    <property type="entry name" value="CYSTEINE PROTEASE FAMILY C1-RELATED"/>
    <property type="match status" value="1"/>
</dbReference>
<evidence type="ECO:0000256" key="10">
    <source>
        <dbReference type="SAM" id="SignalP"/>
    </source>
</evidence>
<dbReference type="VEuPathDB" id="VectorBase:GBRI010918"/>
<feature type="domain" description="Peptidase C1A papain C-terminal" evidence="11">
    <location>
        <begin position="121"/>
        <end position="337"/>
    </location>
</feature>
<comment type="similarity">
    <text evidence="1">Belongs to the peptidase C1 family.</text>
</comment>
<keyword evidence="3" id="KW-0378">Hydrolase</keyword>
<keyword evidence="2" id="KW-0645">Protease</keyword>
<dbReference type="Pfam" id="PF00112">
    <property type="entry name" value="Peptidase_C1"/>
    <property type="match status" value="1"/>
</dbReference>
<dbReference type="PROSITE" id="PS00640">
    <property type="entry name" value="THIOL_PROTEASE_ASN"/>
    <property type="match status" value="1"/>
</dbReference>
<evidence type="ECO:0000256" key="2">
    <source>
        <dbReference type="ARBA" id="ARBA00022670"/>
    </source>
</evidence>
<dbReference type="FunFam" id="3.90.70.10:FF:000006">
    <property type="entry name" value="Cathepsin S"/>
    <property type="match status" value="1"/>
</dbReference>
<evidence type="ECO:0000256" key="3">
    <source>
        <dbReference type="ARBA" id="ARBA00022801"/>
    </source>
</evidence>
<reference evidence="13" key="2">
    <citation type="submission" date="2020-05" db="UniProtKB">
        <authorList>
            <consortium name="EnsemblMetazoa"/>
        </authorList>
    </citation>
    <scope>IDENTIFICATION</scope>
    <source>
        <strain evidence="13">IAEA</strain>
    </source>
</reference>
<dbReference type="EnsemblMetazoa" id="GBRI010918-RA">
    <property type="protein sequence ID" value="GBRI010918-PA"/>
    <property type="gene ID" value="GBRI010918"/>
</dbReference>
<dbReference type="SMART" id="SM00848">
    <property type="entry name" value="Inhibitor_I29"/>
    <property type="match status" value="1"/>
</dbReference>
<dbReference type="Proteomes" id="UP000091820">
    <property type="component" value="Unassembled WGS sequence"/>
</dbReference>
<dbReference type="InterPro" id="IPR000668">
    <property type="entry name" value="Peptidase_C1A_C"/>
</dbReference>
<dbReference type="InterPro" id="IPR038765">
    <property type="entry name" value="Papain-like_cys_pep_sf"/>
</dbReference>
<dbReference type="Pfam" id="PF08246">
    <property type="entry name" value="Inhibitor_I29"/>
    <property type="match status" value="1"/>
</dbReference>
<dbReference type="CDD" id="cd02248">
    <property type="entry name" value="Peptidase_C1A"/>
    <property type="match status" value="1"/>
</dbReference>
<evidence type="ECO:0000256" key="6">
    <source>
        <dbReference type="ARBA" id="ARBA00023157"/>
    </source>
</evidence>
<dbReference type="SMART" id="SM00645">
    <property type="entry name" value="Pept_C1"/>
    <property type="match status" value="1"/>
</dbReference>
<dbReference type="InterPro" id="IPR025661">
    <property type="entry name" value="Pept_asp_AS"/>
</dbReference>
<evidence type="ECO:0000256" key="9">
    <source>
        <dbReference type="ARBA" id="ARBA00063237"/>
    </source>
</evidence>
<reference evidence="14" key="1">
    <citation type="submission" date="2014-03" db="EMBL/GenBank/DDBJ databases">
        <authorList>
            <person name="Aksoy S."/>
            <person name="Warren W."/>
            <person name="Wilson R.K."/>
        </authorList>
    </citation>
    <scope>NUCLEOTIDE SEQUENCE [LARGE SCALE GENOMIC DNA]</scope>
    <source>
        <strain evidence="14">IAEA</strain>
    </source>
</reference>
<feature type="signal peptide" evidence="10">
    <location>
        <begin position="1"/>
        <end position="16"/>
    </location>
</feature>
<keyword evidence="14" id="KW-1185">Reference proteome</keyword>
<evidence type="ECO:0000256" key="7">
    <source>
        <dbReference type="ARBA" id="ARBA00036319"/>
    </source>
</evidence>
<dbReference type="PROSITE" id="PS00639">
    <property type="entry name" value="THIOL_PROTEASE_HIS"/>
    <property type="match status" value="1"/>
</dbReference>
<dbReference type="PROSITE" id="PS00139">
    <property type="entry name" value="THIOL_PROTEASE_CYS"/>
    <property type="match status" value="1"/>
</dbReference>
<dbReference type="EC" id="3.4.22.15" evidence="8"/>
<dbReference type="GO" id="GO:0006508">
    <property type="term" value="P:proteolysis"/>
    <property type="evidence" value="ECO:0007669"/>
    <property type="project" value="UniProtKB-KW"/>
</dbReference>
<comment type="subunit">
    <text evidence="9">Dimer of a heavy and a light chain linked by disulfide bonds.</text>
</comment>
<evidence type="ECO:0000256" key="4">
    <source>
        <dbReference type="ARBA" id="ARBA00022807"/>
    </source>
</evidence>
<evidence type="ECO:0000313" key="14">
    <source>
        <dbReference type="Proteomes" id="UP000091820"/>
    </source>
</evidence>
<name>A0A1A9W991_9MUSC</name>
<sequence length="338" mass="37965">MRLVLLILPIVAWTQAVNLNEINKEEWQQFKLEHHKEYTSSIEENFRLKIYNENRHKIAKHNQLYAAGKVTYKLGLNKYSDLLNHEFRQFMNGFNNTLRKHMREELGLVGLTYIPPAHVTVPKFVDWRTKGAVTGVKDQGHCGSCWAFSTTGALEGQHYRKTGILVSLSEQNLVDCSHAYGNNGCNGGLMDNAFRYIKENGGVDTEKSYPYEGIDDSCNFSRTSVGATDTGFFDIPEGDEIKMKHAVATMGPVAVAIDASHESFQFYSEGIYNEPECDNQTLDHGVLVVGYGTNSDGQDYWLVKNSWGTTWGDKGYIKMARNQDNQCGIASSASYPTV</sequence>
<dbReference type="SUPFAM" id="SSF54001">
    <property type="entry name" value="Cysteine proteinases"/>
    <property type="match status" value="1"/>
</dbReference>
<keyword evidence="6" id="KW-1015">Disulfide bond</keyword>
<organism evidence="13 14">
    <name type="scientific">Glossina brevipalpis</name>
    <dbReference type="NCBI Taxonomy" id="37001"/>
    <lineage>
        <taxon>Eukaryota</taxon>
        <taxon>Metazoa</taxon>
        <taxon>Ecdysozoa</taxon>
        <taxon>Arthropoda</taxon>
        <taxon>Hexapoda</taxon>
        <taxon>Insecta</taxon>
        <taxon>Pterygota</taxon>
        <taxon>Neoptera</taxon>
        <taxon>Endopterygota</taxon>
        <taxon>Diptera</taxon>
        <taxon>Brachycera</taxon>
        <taxon>Muscomorpha</taxon>
        <taxon>Hippoboscoidea</taxon>
        <taxon>Glossinidae</taxon>
        <taxon>Glossina</taxon>
    </lineage>
</organism>
<evidence type="ECO:0000256" key="1">
    <source>
        <dbReference type="ARBA" id="ARBA00008455"/>
    </source>
</evidence>
<feature type="domain" description="Cathepsin propeptide inhibitor" evidence="12">
    <location>
        <begin position="27"/>
        <end position="87"/>
    </location>
</feature>
<keyword evidence="4" id="KW-0788">Thiol protease</keyword>
<dbReference type="PRINTS" id="PR00705">
    <property type="entry name" value="PAPAIN"/>
</dbReference>
<dbReference type="Gene3D" id="3.90.70.10">
    <property type="entry name" value="Cysteine proteinases"/>
    <property type="match status" value="1"/>
</dbReference>
<proteinExistence type="inferred from homology"/>
<keyword evidence="5" id="KW-0865">Zymogen</keyword>
<evidence type="ECO:0000256" key="5">
    <source>
        <dbReference type="ARBA" id="ARBA00023145"/>
    </source>
</evidence>
<accession>A0A1A9W991</accession>
<protein>
    <recommendedName>
        <fullName evidence="8">cathepsin L</fullName>
        <ecNumber evidence="8">3.4.22.15</ecNumber>
    </recommendedName>
</protein>
<dbReference type="InterPro" id="IPR025660">
    <property type="entry name" value="Pept_his_AS"/>
</dbReference>
<evidence type="ECO:0000256" key="8">
    <source>
        <dbReference type="ARBA" id="ARBA00038911"/>
    </source>
</evidence>
<dbReference type="AlphaFoldDB" id="A0A1A9W991"/>
<dbReference type="InterPro" id="IPR039417">
    <property type="entry name" value="Peptidase_C1A_papain-like"/>
</dbReference>
<comment type="catalytic activity">
    <reaction evidence="7">
        <text>Specificity close to that of papain. As compared to cathepsin B, cathepsin L exhibits higher activity toward protein substrates, but has little activity on Z-Arg-Arg-NHMec, and no peptidyl-dipeptidase activity.</text>
        <dbReference type="EC" id="3.4.22.15"/>
    </reaction>
</comment>
<keyword evidence="10" id="KW-0732">Signal</keyword>
<evidence type="ECO:0000259" key="12">
    <source>
        <dbReference type="SMART" id="SM00848"/>
    </source>
</evidence>
<dbReference type="InterPro" id="IPR013201">
    <property type="entry name" value="Prot_inhib_I29"/>
</dbReference>
<evidence type="ECO:0000259" key="11">
    <source>
        <dbReference type="SMART" id="SM00645"/>
    </source>
</evidence>
<dbReference type="GO" id="GO:0004197">
    <property type="term" value="F:cysteine-type endopeptidase activity"/>
    <property type="evidence" value="ECO:0007669"/>
    <property type="project" value="UniProtKB-EC"/>
</dbReference>
<dbReference type="STRING" id="37001.A0A1A9W991"/>
<dbReference type="InterPro" id="IPR000169">
    <property type="entry name" value="Pept_cys_AS"/>
</dbReference>
<evidence type="ECO:0000313" key="13">
    <source>
        <dbReference type="EnsemblMetazoa" id="GBRI010918-PA"/>
    </source>
</evidence>